<feature type="domain" description="Carbohydrate kinase PfkB" evidence="6">
    <location>
        <begin position="3"/>
        <end position="306"/>
    </location>
</feature>
<keyword evidence="8" id="KW-1185">Reference proteome</keyword>
<comment type="caution">
    <text evidence="7">The sequence shown here is derived from an EMBL/GenBank/DDBJ whole genome shotgun (WGS) entry which is preliminary data.</text>
</comment>
<reference evidence="7 8" key="1">
    <citation type="submission" date="2019-08" db="EMBL/GenBank/DDBJ databases">
        <title>Aureimonas fodiniaquatilis sp. nov., isolated from a coal mine wastewater.</title>
        <authorList>
            <person name="Kim W."/>
        </authorList>
    </citation>
    <scope>NUCLEOTIDE SEQUENCE [LARGE SCALE GENOMIC DNA]</scope>
    <source>
        <strain evidence="7 8">CAU 1482</strain>
    </source>
</reference>
<dbReference type="Proteomes" id="UP000324738">
    <property type="component" value="Unassembled WGS sequence"/>
</dbReference>
<dbReference type="CDD" id="cd01167">
    <property type="entry name" value="bac_FRK"/>
    <property type="match status" value="1"/>
</dbReference>
<dbReference type="InterPro" id="IPR029056">
    <property type="entry name" value="Ribokinase-like"/>
</dbReference>
<dbReference type="AlphaFoldDB" id="A0A5B0E1X6"/>
<evidence type="ECO:0000256" key="5">
    <source>
        <dbReference type="ARBA" id="ARBA00022840"/>
    </source>
</evidence>
<protein>
    <submittedName>
        <fullName evidence="7">Carbohydrate kinase</fullName>
    </submittedName>
</protein>
<dbReference type="PANTHER" id="PTHR43085:SF1">
    <property type="entry name" value="PSEUDOURIDINE KINASE-RELATED"/>
    <property type="match status" value="1"/>
</dbReference>
<proteinExistence type="inferred from homology"/>
<dbReference type="GO" id="GO:0016301">
    <property type="term" value="F:kinase activity"/>
    <property type="evidence" value="ECO:0007669"/>
    <property type="project" value="UniProtKB-KW"/>
</dbReference>
<dbReference type="InterPro" id="IPR011611">
    <property type="entry name" value="PfkB_dom"/>
</dbReference>
<dbReference type="PANTHER" id="PTHR43085">
    <property type="entry name" value="HEXOKINASE FAMILY MEMBER"/>
    <property type="match status" value="1"/>
</dbReference>
<dbReference type="EMBL" id="VTWH01000001">
    <property type="protein sequence ID" value="KAA0972292.1"/>
    <property type="molecule type" value="Genomic_DNA"/>
</dbReference>
<evidence type="ECO:0000313" key="8">
    <source>
        <dbReference type="Proteomes" id="UP000324738"/>
    </source>
</evidence>
<evidence type="ECO:0000259" key="6">
    <source>
        <dbReference type="Pfam" id="PF00294"/>
    </source>
</evidence>
<keyword evidence="2" id="KW-0808">Transferase</keyword>
<dbReference type="GO" id="GO:0005524">
    <property type="term" value="F:ATP binding"/>
    <property type="evidence" value="ECO:0007669"/>
    <property type="project" value="UniProtKB-KW"/>
</dbReference>
<dbReference type="Gene3D" id="3.40.1190.20">
    <property type="match status" value="1"/>
</dbReference>
<dbReference type="SUPFAM" id="SSF53613">
    <property type="entry name" value="Ribokinase-like"/>
    <property type="match status" value="1"/>
</dbReference>
<evidence type="ECO:0000256" key="4">
    <source>
        <dbReference type="ARBA" id="ARBA00022777"/>
    </source>
</evidence>
<keyword evidence="4 7" id="KW-0418">Kinase</keyword>
<keyword evidence="5" id="KW-0067">ATP-binding</keyword>
<gene>
    <name evidence="7" type="ORF">FPY71_04110</name>
</gene>
<accession>A0A5B0E1X6</accession>
<evidence type="ECO:0000313" key="7">
    <source>
        <dbReference type="EMBL" id="KAA0972292.1"/>
    </source>
</evidence>
<evidence type="ECO:0000256" key="2">
    <source>
        <dbReference type="ARBA" id="ARBA00022679"/>
    </source>
</evidence>
<organism evidence="7 8">
    <name type="scientific">Aureimonas fodinaquatilis</name>
    <dbReference type="NCBI Taxonomy" id="2565783"/>
    <lineage>
        <taxon>Bacteria</taxon>
        <taxon>Pseudomonadati</taxon>
        <taxon>Pseudomonadota</taxon>
        <taxon>Alphaproteobacteria</taxon>
        <taxon>Hyphomicrobiales</taxon>
        <taxon>Aurantimonadaceae</taxon>
        <taxon>Aureimonas</taxon>
    </lineage>
</organism>
<dbReference type="Pfam" id="PF00294">
    <property type="entry name" value="PfkB"/>
    <property type="match status" value="1"/>
</dbReference>
<evidence type="ECO:0000256" key="3">
    <source>
        <dbReference type="ARBA" id="ARBA00022741"/>
    </source>
</evidence>
<dbReference type="RefSeq" id="WP_149297872.1">
    <property type="nucleotide sequence ID" value="NZ_VTWH01000001.1"/>
</dbReference>
<dbReference type="InterPro" id="IPR050306">
    <property type="entry name" value="PfkB_Carbo_kinase"/>
</dbReference>
<evidence type="ECO:0000256" key="1">
    <source>
        <dbReference type="ARBA" id="ARBA00010688"/>
    </source>
</evidence>
<sequence>MFLCCGDALFDLFAKPAGNDIATLNIEGRIGGSPLNVALGLARLGHHSAFFTKLSEDLFGRKIRAFMAAENIDQQFLIPTRRSTTLAVVSLSESGAADYDFHIDGTADRSIRQEQVPDEFPDALAAIHIGSYTTVTEPTASALLKLIGQQSARRFISYDPNIRASIEPDLDVWRAQIARILEQADFVKASEDDLAQIYPGRALDSVLADWVSVGPAMAIVTMAEHGAIAFSATGHEVQVPGLPVAVIDTVGAGDTFQAASLAHLAETGQLSAEALRSMSPQQIRELLSFAIKAAAITCSRRGADLPRRNDLGLLPLA</sequence>
<name>A0A5B0E1X6_9HYPH</name>
<keyword evidence="3" id="KW-0547">Nucleotide-binding</keyword>
<comment type="similarity">
    <text evidence="1">Belongs to the carbohydrate kinase PfkB family.</text>
</comment>
<dbReference type="OrthoDB" id="9795789at2"/>